<keyword evidence="2" id="KW-1185">Reference proteome</keyword>
<proteinExistence type="predicted"/>
<accession>A0AAD7Z723</accession>
<name>A0AAD7Z723_DIPPU</name>
<dbReference type="EMBL" id="JASPKZ010010250">
    <property type="protein sequence ID" value="KAJ9574950.1"/>
    <property type="molecule type" value="Genomic_DNA"/>
</dbReference>
<evidence type="ECO:0000313" key="1">
    <source>
        <dbReference type="EMBL" id="KAJ9574950.1"/>
    </source>
</evidence>
<reference evidence="1" key="1">
    <citation type="journal article" date="2023" name="IScience">
        <title>Live-bearing cockroach genome reveals convergent evolutionary mechanisms linked to viviparity in insects and beyond.</title>
        <authorList>
            <person name="Fouks B."/>
            <person name="Harrison M.C."/>
            <person name="Mikhailova A.A."/>
            <person name="Marchal E."/>
            <person name="English S."/>
            <person name="Carruthers M."/>
            <person name="Jennings E.C."/>
            <person name="Chiamaka E.L."/>
            <person name="Frigard R.A."/>
            <person name="Pippel M."/>
            <person name="Attardo G.M."/>
            <person name="Benoit J.B."/>
            <person name="Bornberg-Bauer E."/>
            <person name="Tobe S.S."/>
        </authorList>
    </citation>
    <scope>NUCLEOTIDE SEQUENCE</scope>
    <source>
        <strain evidence="1">Stay&amp;Tobe</strain>
    </source>
</reference>
<dbReference type="AlphaFoldDB" id="A0AAD7Z723"/>
<protein>
    <submittedName>
        <fullName evidence="1">Uncharacterized protein</fullName>
    </submittedName>
</protein>
<reference evidence="1" key="2">
    <citation type="submission" date="2023-05" db="EMBL/GenBank/DDBJ databases">
        <authorList>
            <person name="Fouks B."/>
        </authorList>
    </citation>
    <scope>NUCLEOTIDE SEQUENCE</scope>
    <source>
        <strain evidence="1">Stay&amp;Tobe</strain>
        <tissue evidence="1">Testes</tissue>
    </source>
</reference>
<gene>
    <name evidence="1" type="ORF">L9F63_007868</name>
</gene>
<evidence type="ECO:0000313" key="2">
    <source>
        <dbReference type="Proteomes" id="UP001233999"/>
    </source>
</evidence>
<feature type="non-terminal residue" evidence="1">
    <location>
        <position position="1"/>
    </location>
</feature>
<sequence length="58" mass="6826">MKDTGTESCKSMKLFSRRSNLSGMDSYLHNFCFGILTQPHVTRQWRRSTKTRIFDNIP</sequence>
<comment type="caution">
    <text evidence="1">The sequence shown here is derived from an EMBL/GenBank/DDBJ whole genome shotgun (WGS) entry which is preliminary data.</text>
</comment>
<dbReference type="Proteomes" id="UP001233999">
    <property type="component" value="Unassembled WGS sequence"/>
</dbReference>
<organism evidence="1 2">
    <name type="scientific">Diploptera punctata</name>
    <name type="common">Pacific beetle cockroach</name>
    <dbReference type="NCBI Taxonomy" id="6984"/>
    <lineage>
        <taxon>Eukaryota</taxon>
        <taxon>Metazoa</taxon>
        <taxon>Ecdysozoa</taxon>
        <taxon>Arthropoda</taxon>
        <taxon>Hexapoda</taxon>
        <taxon>Insecta</taxon>
        <taxon>Pterygota</taxon>
        <taxon>Neoptera</taxon>
        <taxon>Polyneoptera</taxon>
        <taxon>Dictyoptera</taxon>
        <taxon>Blattodea</taxon>
        <taxon>Blaberoidea</taxon>
        <taxon>Blaberidae</taxon>
        <taxon>Diplopterinae</taxon>
        <taxon>Diploptera</taxon>
    </lineage>
</organism>